<sequence length="141" mass="15910">MLPSAPHSPSHPELGHLTPDEAHRLVQQPDTLFIDIRSEVEHFFVGSPPGVVNIPWQDAPDFELNPDFVPDVLRAARSKERTIVLICRSGHRSIDAGNCLLKEGFLVVHHVLKGFEGDRDESHHRSSVNGWRFRGLPWVQC</sequence>
<dbReference type="PANTHER" id="PTHR44542:SF14">
    <property type="entry name" value="PROTEIN HIGH ARSENIC CONTENT 1, MITOCHONDRIAL-RELATED"/>
    <property type="match status" value="1"/>
</dbReference>
<evidence type="ECO:0000259" key="1">
    <source>
        <dbReference type="PROSITE" id="PS50206"/>
    </source>
</evidence>
<dbReference type="PANTHER" id="PTHR44542">
    <property type="entry name" value="THIOSULFATE SULFURTRANSFERASE 18"/>
    <property type="match status" value="1"/>
</dbReference>
<accession>A0ABQ0CA67</accession>
<dbReference type="SUPFAM" id="SSF52821">
    <property type="entry name" value="Rhodanese/Cell cycle control phosphatase"/>
    <property type="match status" value="1"/>
</dbReference>
<dbReference type="Proteomes" id="UP001628193">
    <property type="component" value="Unassembled WGS sequence"/>
</dbReference>
<dbReference type="Pfam" id="PF00581">
    <property type="entry name" value="Rhodanese"/>
    <property type="match status" value="1"/>
</dbReference>
<keyword evidence="3" id="KW-1185">Reference proteome</keyword>
<dbReference type="InterPro" id="IPR036873">
    <property type="entry name" value="Rhodanese-like_dom_sf"/>
</dbReference>
<protein>
    <recommendedName>
        <fullName evidence="1">Rhodanese domain-containing protein</fullName>
    </recommendedName>
</protein>
<dbReference type="InterPro" id="IPR044684">
    <property type="entry name" value="STR17/STR18/HARC1-like"/>
</dbReference>
<reference evidence="2 3" key="1">
    <citation type="submission" date="2024-05" db="EMBL/GenBank/DDBJ databases">
        <authorList>
            <consortium name="Candidatus Magnetaquicoccaceae bacterium FCR-1 genome sequencing consortium"/>
            <person name="Shimoshige H."/>
            <person name="Shimamura S."/>
            <person name="Taoka A."/>
            <person name="Kobayashi H."/>
            <person name="Maekawa T."/>
        </authorList>
    </citation>
    <scope>NUCLEOTIDE SEQUENCE [LARGE SCALE GENOMIC DNA]</scope>
    <source>
        <strain evidence="2 3">FCR-1</strain>
    </source>
</reference>
<dbReference type="SMART" id="SM00450">
    <property type="entry name" value="RHOD"/>
    <property type="match status" value="1"/>
</dbReference>
<dbReference type="EMBL" id="BAAFGK010000004">
    <property type="protein sequence ID" value="GAB0057777.1"/>
    <property type="molecule type" value="Genomic_DNA"/>
</dbReference>
<dbReference type="PROSITE" id="PS50206">
    <property type="entry name" value="RHODANESE_3"/>
    <property type="match status" value="1"/>
</dbReference>
<gene>
    <name evidence="2" type="ORF">SIID45300_02109</name>
</gene>
<comment type="caution">
    <text evidence="2">The sequence shown here is derived from an EMBL/GenBank/DDBJ whole genome shotgun (WGS) entry which is preliminary data.</text>
</comment>
<evidence type="ECO:0000313" key="3">
    <source>
        <dbReference type="Proteomes" id="UP001628193"/>
    </source>
</evidence>
<organism evidence="2 3">
    <name type="scientific">Candidatus Magnetaquiglobus chichijimensis</name>
    <dbReference type="NCBI Taxonomy" id="3141448"/>
    <lineage>
        <taxon>Bacteria</taxon>
        <taxon>Pseudomonadati</taxon>
        <taxon>Pseudomonadota</taxon>
        <taxon>Magnetococcia</taxon>
        <taxon>Magnetococcales</taxon>
        <taxon>Candidatus Magnetaquicoccaceae</taxon>
        <taxon>Candidatus Magnetaquiglobus</taxon>
    </lineage>
</organism>
<evidence type="ECO:0000313" key="2">
    <source>
        <dbReference type="EMBL" id="GAB0057777.1"/>
    </source>
</evidence>
<reference evidence="2 3" key="2">
    <citation type="submission" date="2024-09" db="EMBL/GenBank/DDBJ databases">
        <title>Draft genome sequence of Candidatus Magnetaquicoccaceae bacterium FCR-1.</title>
        <authorList>
            <person name="Shimoshige H."/>
            <person name="Shimamura S."/>
            <person name="Taoka A."/>
            <person name="Kobayashi H."/>
            <person name="Maekawa T."/>
        </authorList>
    </citation>
    <scope>NUCLEOTIDE SEQUENCE [LARGE SCALE GENOMIC DNA]</scope>
    <source>
        <strain evidence="2 3">FCR-1</strain>
    </source>
</reference>
<dbReference type="InterPro" id="IPR001763">
    <property type="entry name" value="Rhodanese-like_dom"/>
</dbReference>
<dbReference type="RefSeq" id="WP_420905468.1">
    <property type="nucleotide sequence ID" value="NZ_BAAFGK010000004.1"/>
</dbReference>
<feature type="domain" description="Rhodanese" evidence="1">
    <location>
        <begin position="27"/>
        <end position="127"/>
    </location>
</feature>
<dbReference type="Gene3D" id="3.40.250.10">
    <property type="entry name" value="Rhodanese-like domain"/>
    <property type="match status" value="1"/>
</dbReference>
<name>A0ABQ0CA67_9PROT</name>
<proteinExistence type="predicted"/>
<dbReference type="CDD" id="cd01522">
    <property type="entry name" value="RHOD_1"/>
    <property type="match status" value="1"/>
</dbReference>